<name>A0A382HSM8_9ZZZZ</name>
<protein>
    <recommendedName>
        <fullName evidence="2">3-dehydroquinate synthase domain-containing protein</fullName>
    </recommendedName>
</protein>
<gene>
    <name evidence="1" type="ORF">METZ01_LOCUS242801</name>
</gene>
<evidence type="ECO:0008006" key="2">
    <source>
        <dbReference type="Google" id="ProtNLM"/>
    </source>
</evidence>
<dbReference type="SUPFAM" id="SSF56796">
    <property type="entry name" value="Dehydroquinate synthase-like"/>
    <property type="match status" value="1"/>
</dbReference>
<proteinExistence type="predicted"/>
<dbReference type="Gene3D" id="1.20.1090.10">
    <property type="entry name" value="Dehydroquinate synthase-like - alpha domain"/>
    <property type="match status" value="1"/>
</dbReference>
<accession>A0A382HSM8</accession>
<organism evidence="1">
    <name type="scientific">marine metagenome</name>
    <dbReference type="NCBI Taxonomy" id="408172"/>
    <lineage>
        <taxon>unclassified sequences</taxon>
        <taxon>metagenomes</taxon>
        <taxon>ecological metagenomes</taxon>
    </lineage>
</organism>
<dbReference type="EMBL" id="UINC01062893">
    <property type="protein sequence ID" value="SVB89947.1"/>
    <property type="molecule type" value="Genomic_DNA"/>
</dbReference>
<sequence length="83" mass="9318">MAQEMGLHSQDLVDRQRHLLERFSLPTSAKGLNVSDILGAMSLDKKVQSGSKRWVMLEEVGRSVVRTDVPEELVEKTVRDLVA</sequence>
<evidence type="ECO:0000313" key="1">
    <source>
        <dbReference type="EMBL" id="SVB89947.1"/>
    </source>
</evidence>
<reference evidence="1" key="1">
    <citation type="submission" date="2018-05" db="EMBL/GenBank/DDBJ databases">
        <authorList>
            <person name="Lanie J.A."/>
            <person name="Ng W.-L."/>
            <person name="Kazmierczak K.M."/>
            <person name="Andrzejewski T.M."/>
            <person name="Davidsen T.M."/>
            <person name="Wayne K.J."/>
            <person name="Tettelin H."/>
            <person name="Glass J.I."/>
            <person name="Rusch D."/>
            <person name="Podicherti R."/>
            <person name="Tsui H.-C.T."/>
            <person name="Winkler M.E."/>
        </authorList>
    </citation>
    <scope>NUCLEOTIDE SEQUENCE</scope>
</reference>
<dbReference type="AlphaFoldDB" id="A0A382HSM8"/>